<evidence type="ECO:0000313" key="4">
    <source>
        <dbReference type="Proteomes" id="UP001139333"/>
    </source>
</evidence>
<accession>A0A9X2CL02</accession>
<evidence type="ECO:0000259" key="2">
    <source>
        <dbReference type="Pfam" id="PF01266"/>
    </source>
</evidence>
<dbReference type="Gene3D" id="3.50.50.60">
    <property type="entry name" value="FAD/NAD(P)-binding domain"/>
    <property type="match status" value="1"/>
</dbReference>
<evidence type="ECO:0000256" key="1">
    <source>
        <dbReference type="ARBA" id="ARBA00023002"/>
    </source>
</evidence>
<proteinExistence type="predicted"/>
<dbReference type="GO" id="GO:0005737">
    <property type="term" value="C:cytoplasm"/>
    <property type="evidence" value="ECO:0007669"/>
    <property type="project" value="TreeGrafter"/>
</dbReference>
<dbReference type="Pfam" id="PF01266">
    <property type="entry name" value="DAO"/>
    <property type="match status" value="1"/>
</dbReference>
<gene>
    <name evidence="3" type="ORF">L2672_05560</name>
</gene>
<dbReference type="InterPro" id="IPR036188">
    <property type="entry name" value="FAD/NAD-bd_sf"/>
</dbReference>
<dbReference type="AlphaFoldDB" id="A0A9X2CL02"/>
<comment type="caution">
    <text evidence="3">The sequence shown here is derived from an EMBL/GenBank/DDBJ whole genome shotgun (WGS) entry which is preliminary data.</text>
</comment>
<dbReference type="RefSeq" id="WP_248994844.1">
    <property type="nucleotide sequence ID" value="NZ_JAKIKP010000003.1"/>
</dbReference>
<dbReference type="Gene3D" id="3.30.9.10">
    <property type="entry name" value="D-Amino Acid Oxidase, subunit A, domain 2"/>
    <property type="match status" value="1"/>
</dbReference>
<dbReference type="PANTHER" id="PTHR13847">
    <property type="entry name" value="SARCOSINE DEHYDROGENASE-RELATED"/>
    <property type="match status" value="1"/>
</dbReference>
<evidence type="ECO:0000313" key="3">
    <source>
        <dbReference type="EMBL" id="MCL1142159.1"/>
    </source>
</evidence>
<keyword evidence="1" id="KW-0560">Oxidoreductase</keyword>
<name>A0A9X2CL02_9GAMM</name>
<organism evidence="3 4">
    <name type="scientific">Shewanella gaetbuli</name>
    <dbReference type="NCBI Taxonomy" id="220752"/>
    <lineage>
        <taxon>Bacteria</taxon>
        <taxon>Pseudomonadati</taxon>
        <taxon>Pseudomonadota</taxon>
        <taxon>Gammaproteobacteria</taxon>
        <taxon>Alteromonadales</taxon>
        <taxon>Shewanellaceae</taxon>
        <taxon>Shewanella</taxon>
    </lineage>
</organism>
<reference evidence="3" key="1">
    <citation type="submission" date="2022-01" db="EMBL/GenBank/DDBJ databases">
        <title>Whole genome-based taxonomy of the Shewanellaceae.</title>
        <authorList>
            <person name="Martin-Rodriguez A.J."/>
        </authorList>
    </citation>
    <scope>NUCLEOTIDE SEQUENCE</scope>
    <source>
        <strain evidence="3">DSM 16422</strain>
    </source>
</reference>
<dbReference type="EMBL" id="JAKIKP010000003">
    <property type="protein sequence ID" value="MCL1142159.1"/>
    <property type="molecule type" value="Genomic_DNA"/>
</dbReference>
<protein>
    <submittedName>
        <fullName evidence="3">FAD-binding oxidoreductase</fullName>
    </submittedName>
</protein>
<dbReference type="PANTHER" id="PTHR13847:SF281">
    <property type="entry name" value="FAD DEPENDENT OXIDOREDUCTASE DOMAIN-CONTAINING PROTEIN"/>
    <property type="match status" value="1"/>
</dbReference>
<dbReference type="Proteomes" id="UP001139333">
    <property type="component" value="Unassembled WGS sequence"/>
</dbReference>
<sequence>MYDPLVNSTPAKQPFCESYWASTVKLGHALPPLKGRQHTDVAIIGAGYTGLLTAYYLASQYHIDCHVLEANQVGFGASARNAGFVLKGSGRLGYAEMEKRWDLNTAKGIYAEFSQAVARVEQLIQQHNIQCEPQQKGYLKVAHNPKALQQLQAAADYIQHKLLEGSNNGASDSRAFQAEFIDADTFRAEYLNHHQAYGALRLNDGFGVNPLKLLLGYKDMVLQQGVTLSEQSCVIDWQQENNQHRLITDQGELLANKVIMAGNAYTPKRFHAATDNKYLPILSNVIVTEPLTAEELHIAGIHTTQVTMDTRILKYYYRLLPDNRLLFGGRGAVWGKDAHQPIYGQRLKLALDKCFPILANKKVQFNWTGWIAAAFDDMPHVYCQNGLGYSLGYCGAGVSFSSQAAYRLAQAIAGETLPNLPLYRQPLPSHPSSILPFGQVKRIGQWGYYHYGWLKDRFG</sequence>
<dbReference type="SUPFAM" id="SSF51905">
    <property type="entry name" value="FAD/NAD(P)-binding domain"/>
    <property type="match status" value="1"/>
</dbReference>
<keyword evidence="4" id="KW-1185">Reference proteome</keyword>
<feature type="domain" description="FAD dependent oxidoreductase" evidence="2">
    <location>
        <begin position="40"/>
        <end position="410"/>
    </location>
</feature>
<dbReference type="InterPro" id="IPR006076">
    <property type="entry name" value="FAD-dep_OxRdtase"/>
</dbReference>
<dbReference type="GO" id="GO:0016491">
    <property type="term" value="F:oxidoreductase activity"/>
    <property type="evidence" value="ECO:0007669"/>
    <property type="project" value="UniProtKB-KW"/>
</dbReference>